<sequence length="195" mass="20291">MDDMDEQSVQARGGFAYGVKHGDLHVHGSGGVSYRLERVEDPLPGDPVPHRWPEGRLSALWLHGPDFTRTGAASASIAAGFAADGWAVLAARPSNAPGTDPVPADATGVVIIVAGADDWSTPELGWLLSNTVLHRPELPARLLLTASSMNGLPALRAALTPLRAGIHPIEIARPSGGTVPADRPGDVPRGTTDVT</sequence>
<dbReference type="Proteomes" id="UP000239415">
    <property type="component" value="Unassembled WGS sequence"/>
</dbReference>
<evidence type="ECO:0000313" key="2">
    <source>
        <dbReference type="EMBL" id="PRX18371.1"/>
    </source>
</evidence>
<feature type="region of interest" description="Disordered" evidence="1">
    <location>
        <begin position="171"/>
        <end position="195"/>
    </location>
</feature>
<comment type="caution">
    <text evidence="2">The sequence shown here is derived from an EMBL/GenBank/DDBJ whole genome shotgun (WGS) entry which is preliminary data.</text>
</comment>
<evidence type="ECO:0000256" key="1">
    <source>
        <dbReference type="SAM" id="MobiDB-lite"/>
    </source>
</evidence>
<evidence type="ECO:0000313" key="3">
    <source>
        <dbReference type="Proteomes" id="UP000239415"/>
    </source>
</evidence>
<keyword evidence="3" id="KW-1185">Reference proteome</keyword>
<name>A0A2T0K5W3_9ACTN</name>
<protein>
    <submittedName>
        <fullName evidence="2">Uncharacterized protein</fullName>
    </submittedName>
</protein>
<accession>A0A2T0K5W3</accession>
<reference evidence="2 3" key="1">
    <citation type="submission" date="2018-03" db="EMBL/GenBank/DDBJ databases">
        <title>Genomic Encyclopedia of Archaeal and Bacterial Type Strains, Phase II (KMG-II): from individual species to whole genera.</title>
        <authorList>
            <person name="Goeker M."/>
        </authorList>
    </citation>
    <scope>NUCLEOTIDE SEQUENCE [LARGE SCALE GENOMIC DNA]</scope>
    <source>
        <strain evidence="2 3">DSM 43146</strain>
    </source>
</reference>
<proteinExistence type="predicted"/>
<dbReference type="AlphaFoldDB" id="A0A2T0K5W3"/>
<dbReference type="EMBL" id="PVMZ01000013">
    <property type="protein sequence ID" value="PRX18371.1"/>
    <property type="molecule type" value="Genomic_DNA"/>
</dbReference>
<gene>
    <name evidence="2" type="ORF">CLV67_113205</name>
</gene>
<organism evidence="2 3">
    <name type="scientific">Actinoplanes italicus</name>
    <dbReference type="NCBI Taxonomy" id="113567"/>
    <lineage>
        <taxon>Bacteria</taxon>
        <taxon>Bacillati</taxon>
        <taxon>Actinomycetota</taxon>
        <taxon>Actinomycetes</taxon>
        <taxon>Micromonosporales</taxon>
        <taxon>Micromonosporaceae</taxon>
        <taxon>Actinoplanes</taxon>
    </lineage>
</organism>